<gene>
    <name evidence="1" type="ORF">HK099_008452</name>
</gene>
<evidence type="ECO:0000313" key="1">
    <source>
        <dbReference type="EMBL" id="KAJ3224432.1"/>
    </source>
</evidence>
<name>A0AAD5U7U8_9FUNG</name>
<dbReference type="EMBL" id="JADGJW010000093">
    <property type="protein sequence ID" value="KAJ3224432.1"/>
    <property type="molecule type" value="Genomic_DNA"/>
</dbReference>
<dbReference type="Proteomes" id="UP001211065">
    <property type="component" value="Unassembled WGS sequence"/>
</dbReference>
<sequence length="96" mass="10651">MLTENNIKKIISRDSDLISATDHGLNPILKLHKQPYIDYLKSAYSNWLSIGGSEIGVFPDVFPVRGFNNEKRLNAGGLGGEPGYYCFDFNSIIVEG</sequence>
<keyword evidence="2" id="KW-1185">Reference proteome</keyword>
<dbReference type="AlphaFoldDB" id="A0AAD5U7U8"/>
<comment type="caution">
    <text evidence="1">The sequence shown here is derived from an EMBL/GenBank/DDBJ whole genome shotgun (WGS) entry which is preliminary data.</text>
</comment>
<protein>
    <submittedName>
        <fullName evidence="1">Uncharacterized protein</fullName>
    </submittedName>
</protein>
<evidence type="ECO:0000313" key="2">
    <source>
        <dbReference type="Proteomes" id="UP001211065"/>
    </source>
</evidence>
<accession>A0AAD5U7U8</accession>
<reference evidence="1" key="1">
    <citation type="submission" date="2020-05" db="EMBL/GenBank/DDBJ databases">
        <title>Phylogenomic resolution of chytrid fungi.</title>
        <authorList>
            <person name="Stajich J.E."/>
            <person name="Amses K."/>
            <person name="Simmons R."/>
            <person name="Seto K."/>
            <person name="Myers J."/>
            <person name="Bonds A."/>
            <person name="Quandt C.A."/>
            <person name="Barry K."/>
            <person name="Liu P."/>
            <person name="Grigoriev I."/>
            <person name="Longcore J.E."/>
            <person name="James T.Y."/>
        </authorList>
    </citation>
    <scope>NUCLEOTIDE SEQUENCE</scope>
    <source>
        <strain evidence="1">JEL0476</strain>
    </source>
</reference>
<organism evidence="1 2">
    <name type="scientific">Clydaea vesicula</name>
    <dbReference type="NCBI Taxonomy" id="447962"/>
    <lineage>
        <taxon>Eukaryota</taxon>
        <taxon>Fungi</taxon>
        <taxon>Fungi incertae sedis</taxon>
        <taxon>Chytridiomycota</taxon>
        <taxon>Chytridiomycota incertae sedis</taxon>
        <taxon>Chytridiomycetes</taxon>
        <taxon>Lobulomycetales</taxon>
        <taxon>Lobulomycetaceae</taxon>
        <taxon>Clydaea</taxon>
    </lineage>
</organism>
<proteinExistence type="predicted"/>